<dbReference type="EMBL" id="CAWUHD010000037">
    <property type="protein sequence ID" value="CAK7220776.1"/>
    <property type="molecule type" value="Genomic_DNA"/>
</dbReference>
<feature type="region of interest" description="Disordered" evidence="1">
    <location>
        <begin position="55"/>
        <end position="78"/>
    </location>
</feature>
<evidence type="ECO:0000313" key="2">
    <source>
        <dbReference type="EMBL" id="CAK7220776.1"/>
    </source>
</evidence>
<protein>
    <submittedName>
        <fullName evidence="2">Uncharacterized protein</fullName>
    </submittedName>
</protein>
<reference evidence="2 3" key="1">
    <citation type="submission" date="2024-01" db="EMBL/GenBank/DDBJ databases">
        <authorList>
            <person name="Allen C."/>
            <person name="Tagirdzhanova G."/>
        </authorList>
    </citation>
    <scope>NUCLEOTIDE SEQUENCE [LARGE SCALE GENOMIC DNA]</scope>
</reference>
<sequence length="294" mass="32459">MSFTFSSLPCGFLEPATTITLSHQPIISRGSVYCGKDFWSRSAAWFASQQKMQLEQRKQQNAQAGKKTKTHRWASTTAPTRIQPSRAAKTKIANKRKADDIEDINDNNDVPVVYKKAKTSQVIAVEEDYTLDPGFASMSVHTFQEKMDTLLEGKRATLFRSCFWSTAISSPPTPSTATCVNHWCPIVAAPLACNAMKYCSHGMSRFLPSSLSTPQSSCPVAVMTPPRTPIVAMGPPPRPCSTLLTPTTPPPMASFRFQAKPHVEQQHIQARAVEFAGLRFAVDICNGMLRVYMV</sequence>
<name>A0ABP0BNS8_9PEZI</name>
<dbReference type="Proteomes" id="UP001642482">
    <property type="component" value="Unassembled WGS sequence"/>
</dbReference>
<organism evidence="2 3">
    <name type="scientific">Sporothrix eucalyptigena</name>
    <dbReference type="NCBI Taxonomy" id="1812306"/>
    <lineage>
        <taxon>Eukaryota</taxon>
        <taxon>Fungi</taxon>
        <taxon>Dikarya</taxon>
        <taxon>Ascomycota</taxon>
        <taxon>Pezizomycotina</taxon>
        <taxon>Sordariomycetes</taxon>
        <taxon>Sordariomycetidae</taxon>
        <taxon>Ophiostomatales</taxon>
        <taxon>Ophiostomataceae</taxon>
        <taxon>Sporothrix</taxon>
    </lineage>
</organism>
<evidence type="ECO:0000313" key="3">
    <source>
        <dbReference type="Proteomes" id="UP001642482"/>
    </source>
</evidence>
<accession>A0ABP0BNS8</accession>
<evidence type="ECO:0000256" key="1">
    <source>
        <dbReference type="SAM" id="MobiDB-lite"/>
    </source>
</evidence>
<keyword evidence="3" id="KW-1185">Reference proteome</keyword>
<proteinExistence type="predicted"/>
<comment type="caution">
    <text evidence="2">The sequence shown here is derived from an EMBL/GenBank/DDBJ whole genome shotgun (WGS) entry which is preliminary data.</text>
</comment>
<gene>
    <name evidence="2" type="ORF">SEUCBS140593_004344</name>
</gene>